<keyword evidence="2" id="KW-1133">Transmembrane helix</keyword>
<reference evidence="3 4" key="1">
    <citation type="submission" date="2020-07" db="EMBL/GenBank/DDBJ databases">
        <title>Sequencing the genomes of 1000 actinobacteria strains.</title>
        <authorList>
            <person name="Klenk H.-P."/>
        </authorList>
    </citation>
    <scope>NUCLEOTIDE SEQUENCE [LARGE SCALE GENOMIC DNA]</scope>
    <source>
        <strain evidence="3 4">DSM 45278</strain>
    </source>
</reference>
<keyword evidence="2" id="KW-0472">Membrane</keyword>
<feature type="transmembrane region" description="Helical" evidence="2">
    <location>
        <begin position="61"/>
        <end position="83"/>
    </location>
</feature>
<feature type="region of interest" description="Disordered" evidence="1">
    <location>
        <begin position="414"/>
        <end position="575"/>
    </location>
</feature>
<comment type="caution">
    <text evidence="3">The sequence shown here is derived from an EMBL/GenBank/DDBJ whole genome shotgun (WGS) entry which is preliminary data.</text>
</comment>
<feature type="compositionally biased region" description="Pro residues" evidence="1">
    <location>
        <begin position="370"/>
        <end position="381"/>
    </location>
</feature>
<feature type="region of interest" description="Disordered" evidence="1">
    <location>
        <begin position="350"/>
        <end position="386"/>
    </location>
</feature>
<name>A0A7Y9XAD6_9ACTN</name>
<evidence type="ECO:0000256" key="2">
    <source>
        <dbReference type="SAM" id="Phobius"/>
    </source>
</evidence>
<proteinExistence type="predicted"/>
<protein>
    <recommendedName>
        <fullName evidence="5">TrbL/VirB6 plasmid conjugal transfer protein</fullName>
    </recommendedName>
</protein>
<sequence>MELDTDGDVFDCGLVDPGCHVSNWFADFVVSGLNPALGWLAAKAFHTPEPTEGVKALHSGILTTSNTLFVLLIVAGGVVAMGYQSVQSRYSATDILPRCVFAFVASNFSLWAATEMIRASNQIAAAIGAEGIDAHEAAVNLRDRMEVILEEALVFTILLLVVVVVLLVVWMVTEAVRICMAIVLTIAAPLLLIFHALPQTNRLAELWWKSMAGLCAIPIAQSVVFIAMARLFFEGQMTIFGALRETAAPEQGPDTVLDTGTGQSVTLVSSVLASPSDGQTGDAGWLMQIMLLLVLLYVQIRISSWVMKLVWQPNLGTSPIAAMLKNIAWMLAFRSVGRMRLPTAPAASLKWQFSSPRTPGRKLPRYRPGPGTPPGPQPAQPQPQAWWYRPYRPPRYPAGAVPAAPGGALPGPGGGAGGYPGPGGLGPVGGLPGPAGGYPGASGGPPWPGGRARGPIALPGQRALPPVPRPRAIPPVPVRRELEVGGMPGSPRVGQQVLFPRPASPPKPSVPAAPPKRRWRQGVLPTPPPVRVPGRRATQRLGLPDSVSRPSAGLRHLPDMPSLTWNKPPHVKGQRALFPNPKRVWKQYGLFPRPDQDTK</sequence>
<feature type="transmembrane region" description="Helical" evidence="2">
    <location>
        <begin position="210"/>
        <end position="233"/>
    </location>
</feature>
<dbReference type="AlphaFoldDB" id="A0A7Y9XAD6"/>
<organism evidence="3 4">
    <name type="scientific">Nocardiopsis sinuspersici</name>
    <dbReference type="NCBI Taxonomy" id="501010"/>
    <lineage>
        <taxon>Bacteria</taxon>
        <taxon>Bacillati</taxon>
        <taxon>Actinomycetota</taxon>
        <taxon>Actinomycetes</taxon>
        <taxon>Streptosporangiales</taxon>
        <taxon>Nocardiopsidaceae</taxon>
        <taxon>Nocardiopsis</taxon>
    </lineage>
</organism>
<dbReference type="RefSeq" id="WP_179809269.1">
    <property type="nucleotide sequence ID" value="NZ_JACCHL010000001.1"/>
</dbReference>
<feature type="compositionally biased region" description="Gly residues" evidence="1">
    <location>
        <begin position="414"/>
        <end position="443"/>
    </location>
</feature>
<evidence type="ECO:0008006" key="5">
    <source>
        <dbReference type="Google" id="ProtNLM"/>
    </source>
</evidence>
<dbReference type="EMBL" id="JACCHL010000001">
    <property type="protein sequence ID" value="NYH51342.1"/>
    <property type="molecule type" value="Genomic_DNA"/>
</dbReference>
<feature type="compositionally biased region" description="Pro residues" evidence="1">
    <location>
        <begin position="502"/>
        <end position="514"/>
    </location>
</feature>
<feature type="transmembrane region" description="Helical" evidence="2">
    <location>
        <begin position="152"/>
        <end position="172"/>
    </location>
</feature>
<dbReference type="Proteomes" id="UP000584931">
    <property type="component" value="Unassembled WGS sequence"/>
</dbReference>
<evidence type="ECO:0000313" key="4">
    <source>
        <dbReference type="Proteomes" id="UP000584931"/>
    </source>
</evidence>
<feature type="transmembrane region" description="Helical" evidence="2">
    <location>
        <begin position="178"/>
        <end position="198"/>
    </location>
</feature>
<evidence type="ECO:0000313" key="3">
    <source>
        <dbReference type="EMBL" id="NYH51342.1"/>
    </source>
</evidence>
<evidence type="ECO:0000256" key="1">
    <source>
        <dbReference type="SAM" id="MobiDB-lite"/>
    </source>
</evidence>
<gene>
    <name evidence="3" type="ORF">HNR06_000931</name>
</gene>
<keyword evidence="2" id="KW-0812">Transmembrane</keyword>
<feature type="compositionally biased region" description="Pro residues" evidence="1">
    <location>
        <begin position="465"/>
        <end position="477"/>
    </location>
</feature>
<accession>A0A7Y9XAD6</accession>